<dbReference type="EMBL" id="SLZQ01000003">
    <property type="protein sequence ID" value="TCS38014.1"/>
    <property type="molecule type" value="Genomic_DNA"/>
</dbReference>
<evidence type="ECO:0000313" key="2">
    <source>
        <dbReference type="Proteomes" id="UP000295382"/>
    </source>
</evidence>
<organism evidence="1 2">
    <name type="scientific">Paucimonas lemoignei</name>
    <name type="common">Pseudomonas lemoignei</name>
    <dbReference type="NCBI Taxonomy" id="29443"/>
    <lineage>
        <taxon>Bacteria</taxon>
        <taxon>Pseudomonadati</taxon>
        <taxon>Pseudomonadota</taxon>
        <taxon>Betaproteobacteria</taxon>
        <taxon>Burkholderiales</taxon>
        <taxon>Burkholderiaceae</taxon>
        <taxon>Paucimonas</taxon>
    </lineage>
</organism>
<sequence length="211" mass="23527">MTTFPMQSQANQTFTAFWGPRMVASGTLSKVAVALYDRLKKSPNAIPLVFDDETGKQVELDLRGTCAEVEARYTDKPLSVQPASSEEGPITKGRGRPRLGVIAREVTLLPEHWDWLATQPGGASVALRKLVHEARQANVERDRQRRTHERIYNVMVVLAGNLPGFEEASRALFAGQLDRLAEFTTDWPADIGSYMMRLAKTESVMPTGRRK</sequence>
<name>A0A4R3HYR8_PAULE</name>
<accession>A0A4R3HYR8</accession>
<reference evidence="1 2" key="1">
    <citation type="submission" date="2019-03" db="EMBL/GenBank/DDBJ databases">
        <title>Genomic Encyclopedia of Type Strains, Phase IV (KMG-IV): sequencing the most valuable type-strain genomes for metagenomic binning, comparative biology and taxonomic classification.</title>
        <authorList>
            <person name="Goeker M."/>
        </authorList>
    </citation>
    <scope>NUCLEOTIDE SEQUENCE [LARGE SCALE GENOMIC DNA]</scope>
    <source>
        <strain evidence="1 2">DSM 7445</strain>
    </source>
</reference>
<keyword evidence="2" id="KW-1185">Reference proteome</keyword>
<gene>
    <name evidence="1" type="ORF">EDC30_103306</name>
</gene>
<comment type="caution">
    <text evidence="1">The sequence shown here is derived from an EMBL/GenBank/DDBJ whole genome shotgun (WGS) entry which is preliminary data.</text>
</comment>
<dbReference type="InterPro" id="IPR018715">
    <property type="entry name" value="DUF2239"/>
</dbReference>
<dbReference type="Proteomes" id="UP000295382">
    <property type="component" value="Unassembled WGS sequence"/>
</dbReference>
<dbReference type="Pfam" id="PF09998">
    <property type="entry name" value="DUF2239"/>
    <property type="match status" value="1"/>
</dbReference>
<evidence type="ECO:0000313" key="1">
    <source>
        <dbReference type="EMBL" id="TCS38014.1"/>
    </source>
</evidence>
<dbReference type="AlphaFoldDB" id="A0A4R3HYR8"/>
<evidence type="ECO:0008006" key="3">
    <source>
        <dbReference type="Google" id="ProtNLM"/>
    </source>
</evidence>
<protein>
    <recommendedName>
        <fullName evidence="3">DUF2239 family protein</fullName>
    </recommendedName>
</protein>
<proteinExistence type="predicted"/>
<dbReference type="RefSeq" id="WP_243656680.1">
    <property type="nucleotide sequence ID" value="NZ_SLZQ01000003.1"/>
</dbReference>